<gene>
    <name evidence="3" type="ORF">ACFOOI_00385</name>
</gene>
<accession>A0ABV7YSA4</accession>
<dbReference type="InterPro" id="IPR013766">
    <property type="entry name" value="Thioredoxin_domain"/>
</dbReference>
<dbReference type="InterPro" id="IPR025380">
    <property type="entry name" value="DUF4369"/>
</dbReference>
<dbReference type="InterPro" id="IPR000866">
    <property type="entry name" value="AhpC/TSA"/>
</dbReference>
<dbReference type="Pfam" id="PF00578">
    <property type="entry name" value="AhpC-TSA"/>
    <property type="match status" value="1"/>
</dbReference>
<dbReference type="RefSeq" id="WP_379833655.1">
    <property type="nucleotide sequence ID" value="NZ_JBHRYQ010000001.1"/>
</dbReference>
<dbReference type="InterPro" id="IPR033395">
    <property type="entry name" value="DUF5106"/>
</dbReference>
<feature type="chain" id="PRO_5045455867" evidence="1">
    <location>
        <begin position="21"/>
        <end position="480"/>
    </location>
</feature>
<dbReference type="SUPFAM" id="SSF52833">
    <property type="entry name" value="Thioredoxin-like"/>
    <property type="match status" value="1"/>
</dbReference>
<evidence type="ECO:0000256" key="1">
    <source>
        <dbReference type="SAM" id="SignalP"/>
    </source>
</evidence>
<proteinExistence type="predicted"/>
<keyword evidence="1" id="KW-0732">Signal</keyword>
<dbReference type="Proteomes" id="UP001595616">
    <property type="component" value="Unassembled WGS sequence"/>
</dbReference>
<dbReference type="CDD" id="cd02966">
    <property type="entry name" value="TlpA_like_family"/>
    <property type="match status" value="1"/>
</dbReference>
<evidence type="ECO:0000313" key="3">
    <source>
        <dbReference type="EMBL" id="MFC3809093.1"/>
    </source>
</evidence>
<comment type="caution">
    <text evidence="3">The sequence shown here is derived from an EMBL/GenBank/DDBJ whole genome shotgun (WGS) entry which is preliminary data.</text>
</comment>
<dbReference type="Pfam" id="PF14289">
    <property type="entry name" value="DUF4369"/>
    <property type="match status" value="1"/>
</dbReference>
<organism evidence="3 4">
    <name type="scientific">Lacihabitans lacunae</name>
    <dbReference type="NCBI Taxonomy" id="1028214"/>
    <lineage>
        <taxon>Bacteria</taxon>
        <taxon>Pseudomonadati</taxon>
        <taxon>Bacteroidota</taxon>
        <taxon>Cytophagia</taxon>
        <taxon>Cytophagales</taxon>
        <taxon>Leadbetterellaceae</taxon>
        <taxon>Lacihabitans</taxon>
    </lineage>
</organism>
<keyword evidence="4" id="KW-1185">Reference proteome</keyword>
<dbReference type="InterPro" id="IPR036249">
    <property type="entry name" value="Thioredoxin-like_sf"/>
</dbReference>
<evidence type="ECO:0000313" key="4">
    <source>
        <dbReference type="Proteomes" id="UP001595616"/>
    </source>
</evidence>
<dbReference type="Pfam" id="PF17127">
    <property type="entry name" value="DUF5106"/>
    <property type="match status" value="1"/>
</dbReference>
<dbReference type="PANTHER" id="PTHR42852">
    <property type="entry name" value="THIOL:DISULFIDE INTERCHANGE PROTEIN DSBE"/>
    <property type="match status" value="1"/>
</dbReference>
<protein>
    <submittedName>
        <fullName evidence="3">Thioredoxin-like domain-containing protein</fullName>
    </submittedName>
</protein>
<dbReference type="InterPro" id="IPR050553">
    <property type="entry name" value="Thioredoxin_ResA/DsbE_sf"/>
</dbReference>
<dbReference type="PANTHER" id="PTHR42852:SF13">
    <property type="entry name" value="PROTEIN DIPZ"/>
    <property type="match status" value="1"/>
</dbReference>
<feature type="domain" description="Thioredoxin" evidence="2">
    <location>
        <begin position="331"/>
        <end position="469"/>
    </location>
</feature>
<sequence>MKNIKLIILFFSILSFKVFAQTPTKGYDYKIKLKGVDSDKYIHLAHYFGYNQYIKVDSAKSENGVFNFKGTEPLKGGIYLIVLNANKYYDFVVSGTENNITIEADTSDFVGTVKFTGSKENDVLFSYRKFLNDKSQEAMELQKILKTSTDAAEKEKSRAKLGGLQQEVEAYMKNTTDVNKNMFAGKIIKANMEPELPKEAPTLPNGKKDSTYLFNLYKKKFFENLDFNDERFIRTPFIQSKVEKYFKDLVYQVSDSVIVDADRVLSQVKKNKETYKYVLWLITSKYENIEIVGLDGVFVHLAENYYLKDADWLDSTQRAKFKERVTILKPIQTGFVMPTLILSDTLGFEKNLKDIKAKYTIVYFYSPDCGHCQDHAPELVKYYDENKSKGIEVVNVAIDYEIDKIKKFIKKYKTGNMINLWDSKGKYYFRNNFDIYSTPTSYILDSNKRILGKRIPIDEFNKFIEFHEKKEEAKKAAVGK</sequence>
<reference evidence="4" key="1">
    <citation type="journal article" date="2019" name="Int. J. Syst. Evol. Microbiol.">
        <title>The Global Catalogue of Microorganisms (GCM) 10K type strain sequencing project: providing services to taxonomists for standard genome sequencing and annotation.</title>
        <authorList>
            <consortium name="The Broad Institute Genomics Platform"/>
            <consortium name="The Broad Institute Genome Sequencing Center for Infectious Disease"/>
            <person name="Wu L."/>
            <person name="Ma J."/>
        </authorList>
    </citation>
    <scope>NUCLEOTIDE SEQUENCE [LARGE SCALE GENOMIC DNA]</scope>
    <source>
        <strain evidence="4">CECT 7956</strain>
    </source>
</reference>
<feature type="signal peptide" evidence="1">
    <location>
        <begin position="1"/>
        <end position="20"/>
    </location>
</feature>
<evidence type="ECO:0000259" key="2">
    <source>
        <dbReference type="PROSITE" id="PS51352"/>
    </source>
</evidence>
<dbReference type="Gene3D" id="3.40.30.10">
    <property type="entry name" value="Glutaredoxin"/>
    <property type="match status" value="1"/>
</dbReference>
<dbReference type="PROSITE" id="PS51352">
    <property type="entry name" value="THIOREDOXIN_2"/>
    <property type="match status" value="1"/>
</dbReference>
<name>A0ABV7YSA4_9BACT</name>
<dbReference type="EMBL" id="JBHRYQ010000001">
    <property type="protein sequence ID" value="MFC3809093.1"/>
    <property type="molecule type" value="Genomic_DNA"/>
</dbReference>